<evidence type="ECO:0000256" key="1">
    <source>
        <dbReference type="ARBA" id="ARBA00004109"/>
    </source>
</evidence>
<reference evidence="16" key="1">
    <citation type="submission" date="2025-08" db="UniProtKB">
        <authorList>
            <consortium name="Ensembl"/>
        </authorList>
    </citation>
    <scope>IDENTIFICATION</scope>
</reference>
<dbReference type="InterPro" id="IPR039008">
    <property type="entry name" value="IF_rod_dom"/>
</dbReference>
<feature type="coiled-coil region" evidence="12">
    <location>
        <begin position="145"/>
        <end position="214"/>
    </location>
</feature>
<dbReference type="InterPro" id="IPR036415">
    <property type="entry name" value="Lamin_tail_dom_sf"/>
</dbReference>
<keyword evidence="6 12" id="KW-0175">Coiled coil</keyword>
<evidence type="ECO:0000256" key="9">
    <source>
        <dbReference type="ARBA" id="ARBA00023289"/>
    </source>
</evidence>
<dbReference type="SMART" id="SM01391">
    <property type="entry name" value="Filament"/>
    <property type="match status" value="1"/>
</dbReference>
<dbReference type="Gene3D" id="1.20.5.170">
    <property type="match status" value="1"/>
</dbReference>
<evidence type="ECO:0000256" key="13">
    <source>
        <dbReference type="SAM" id="MobiDB-lite"/>
    </source>
</evidence>
<dbReference type="PROSITE" id="PS00226">
    <property type="entry name" value="IF_ROD_1"/>
    <property type="match status" value="1"/>
</dbReference>
<evidence type="ECO:0000256" key="12">
    <source>
        <dbReference type="SAM" id="Coils"/>
    </source>
</evidence>
<dbReference type="Gene3D" id="2.60.40.1260">
    <property type="entry name" value="Lamin Tail domain"/>
    <property type="match status" value="1"/>
</dbReference>
<dbReference type="GO" id="GO:0016363">
    <property type="term" value="C:nuclear matrix"/>
    <property type="evidence" value="ECO:0007669"/>
    <property type="project" value="UniProtKB-SubCell"/>
</dbReference>
<dbReference type="PANTHER" id="PTHR45721:SF5">
    <property type="entry name" value="PRELAMIN-A_C"/>
    <property type="match status" value="1"/>
</dbReference>
<evidence type="ECO:0000256" key="5">
    <source>
        <dbReference type="ARBA" id="ARBA00022754"/>
    </source>
</evidence>
<feature type="coiled-coil region" evidence="12">
    <location>
        <begin position="75"/>
        <end position="116"/>
    </location>
</feature>
<feature type="region of interest" description="Disordered" evidence="13">
    <location>
        <begin position="1"/>
        <end position="20"/>
    </location>
</feature>
<keyword evidence="4" id="KW-0597">Phosphoprotein</keyword>
<evidence type="ECO:0000256" key="3">
    <source>
        <dbReference type="ARBA" id="ARBA00022481"/>
    </source>
</evidence>
<dbReference type="PROSITE" id="PS51841">
    <property type="entry name" value="LTD"/>
    <property type="match status" value="1"/>
</dbReference>
<dbReference type="SUPFAM" id="SSF74853">
    <property type="entry name" value="Lamin A/C globular tail domain"/>
    <property type="match status" value="1"/>
</dbReference>
<comment type="subcellular location">
    <subcellularLocation>
        <location evidence="10">Nucleus lamina</location>
    </subcellularLocation>
    <subcellularLocation>
        <location evidence="1">Nucleus matrix</location>
    </subcellularLocation>
    <subcellularLocation>
        <location evidence="2">Nucleus</location>
        <location evidence="2">Nucleoplasm</location>
    </subcellularLocation>
</comment>
<evidence type="ECO:0000256" key="7">
    <source>
        <dbReference type="ARBA" id="ARBA00023242"/>
    </source>
</evidence>
<dbReference type="Pfam" id="PF00038">
    <property type="entry name" value="Filament"/>
    <property type="match status" value="1"/>
</dbReference>
<reference evidence="16" key="2">
    <citation type="submission" date="2025-09" db="UniProtKB">
        <authorList>
            <consortium name="Ensembl"/>
        </authorList>
    </citation>
    <scope>IDENTIFICATION</scope>
</reference>
<dbReference type="Proteomes" id="UP000694546">
    <property type="component" value="Chromosome 11"/>
</dbReference>
<dbReference type="InterPro" id="IPR001322">
    <property type="entry name" value="Lamin_tail_dom"/>
</dbReference>
<dbReference type="GO" id="GO:0007097">
    <property type="term" value="P:nuclear migration"/>
    <property type="evidence" value="ECO:0007669"/>
    <property type="project" value="TreeGrafter"/>
</dbReference>
<dbReference type="PANTHER" id="PTHR45721">
    <property type="entry name" value="LAMIN DM0-RELATED"/>
    <property type="match status" value="1"/>
</dbReference>
<feature type="domain" description="LTD" evidence="14">
    <location>
        <begin position="451"/>
        <end position="551"/>
    </location>
</feature>
<keyword evidence="5 11" id="KW-0403">Intermediate filament</keyword>
<evidence type="ECO:0000256" key="11">
    <source>
        <dbReference type="RuleBase" id="RU000685"/>
    </source>
</evidence>
<organism evidence="16 17">
    <name type="scientific">Gadus morhua</name>
    <name type="common">Atlantic cod</name>
    <dbReference type="NCBI Taxonomy" id="8049"/>
    <lineage>
        <taxon>Eukaryota</taxon>
        <taxon>Metazoa</taxon>
        <taxon>Chordata</taxon>
        <taxon>Craniata</taxon>
        <taxon>Vertebrata</taxon>
        <taxon>Euteleostomi</taxon>
        <taxon>Actinopterygii</taxon>
        <taxon>Neopterygii</taxon>
        <taxon>Teleostei</taxon>
        <taxon>Neoteleostei</taxon>
        <taxon>Acanthomorphata</taxon>
        <taxon>Zeiogadaria</taxon>
        <taxon>Gadariae</taxon>
        <taxon>Gadiformes</taxon>
        <taxon>Gadoidei</taxon>
        <taxon>Gadidae</taxon>
        <taxon>Gadus</taxon>
    </lineage>
</organism>
<evidence type="ECO:0000256" key="10">
    <source>
        <dbReference type="ARBA" id="ARBA00024186"/>
    </source>
</evidence>
<feature type="domain" description="IF rod" evidence="15">
    <location>
        <begin position="28"/>
        <end position="384"/>
    </location>
</feature>
<dbReference type="GO" id="GO:0090435">
    <property type="term" value="P:protein localization to nuclear envelope"/>
    <property type="evidence" value="ECO:0007669"/>
    <property type="project" value="TreeGrafter"/>
</dbReference>
<dbReference type="Pfam" id="PF00932">
    <property type="entry name" value="LTD"/>
    <property type="match status" value="1"/>
</dbReference>
<evidence type="ECO:0000313" key="16">
    <source>
        <dbReference type="Ensembl" id="ENSGMOP00000006879.2"/>
    </source>
</evidence>
<keyword evidence="8" id="KW-0449">Lipoprotein</keyword>
<keyword evidence="3" id="KW-0488">Methylation</keyword>
<dbReference type="Gene3D" id="1.20.5.1160">
    <property type="entry name" value="Vasodilator-stimulated phosphoprotein"/>
    <property type="match status" value="1"/>
</dbReference>
<dbReference type="GO" id="GO:0005652">
    <property type="term" value="C:nuclear lamina"/>
    <property type="evidence" value="ECO:0007669"/>
    <property type="project" value="UniProtKB-SubCell"/>
</dbReference>
<evidence type="ECO:0000259" key="14">
    <source>
        <dbReference type="PROSITE" id="PS51841"/>
    </source>
</evidence>
<dbReference type="SUPFAM" id="SSF64593">
    <property type="entry name" value="Intermediate filament protein, coiled coil region"/>
    <property type="match status" value="2"/>
</dbReference>
<evidence type="ECO:0000256" key="2">
    <source>
        <dbReference type="ARBA" id="ARBA00004642"/>
    </source>
</evidence>
<dbReference type="GO" id="GO:0005654">
    <property type="term" value="C:nucleoplasm"/>
    <property type="evidence" value="ECO:0007669"/>
    <property type="project" value="UniProtKB-SubCell"/>
</dbReference>
<evidence type="ECO:0000256" key="4">
    <source>
        <dbReference type="ARBA" id="ARBA00022553"/>
    </source>
</evidence>
<feature type="coiled-coil region" evidence="12">
    <location>
        <begin position="303"/>
        <end position="355"/>
    </location>
</feature>
<sequence length="636" mass="72553">METPIQKRSGRESSGRVRSPARITRLQEKEDLCNLNDRLAVYIDKVRSLESENAGLRMRVMESDMEVTHQLSSVKVAYETELADARKTLDQVARERARIELELGKIREEHTELKARNGKKESDLEAALLRLRDLEALFNSKEASLATALAEKRSLEALVKDLSAQLAKSEAGLADARAKLQEQMLQRVDAENRLQTLKEQLDFQKSIYAEELKETKHRHQSRLVELDSGRQVEFESMMASALADMRVQHEEQVALYKEELERTYTSKLENACVSAERRSQLMGVSQEELSESRLRIDSMSAQMGKLQSQLSSRDAQLRDLEEELRREREVWRRRLEEKEQGMAEIRSRMQQQLDDYQELLDVKLALDMEISAYRKLLEGEEERLSLSPSSACRVTVSRSSASSHSRSMLCWTLCWTLCWVLWIVLDVVWGGCVGCCRFFWMLWWKFVLDDVFTSLMFTGWMIVGLQDQPLGHWMIQRKEGSSETISYKFPPKFILKAGAAVTVWSSGGGGVHSPPTDLVWKTQTSWGTGDMMETLLINTGGEEMAMRKVTRSLFQEGDDEEEAEEEGAHEYYLRSRTVICDSCGQPSERDSCGGGGLPEGMVGQSFIFGNNQRSRQVVSCIPSSKKLVTVNVFFEN</sequence>
<keyword evidence="7" id="KW-0539">Nucleus</keyword>
<dbReference type="GO" id="GO:0005200">
    <property type="term" value="F:structural constituent of cytoskeleton"/>
    <property type="evidence" value="ECO:0007669"/>
    <property type="project" value="TreeGrafter"/>
</dbReference>
<dbReference type="AlphaFoldDB" id="A0A8C5F5K0"/>
<dbReference type="InterPro" id="IPR018039">
    <property type="entry name" value="IF_conserved"/>
</dbReference>
<dbReference type="PROSITE" id="PS51842">
    <property type="entry name" value="IF_ROD_2"/>
    <property type="match status" value="1"/>
</dbReference>
<name>A0A8C5F5K0_GADMO</name>
<evidence type="ECO:0000256" key="8">
    <source>
        <dbReference type="ARBA" id="ARBA00023288"/>
    </source>
</evidence>
<dbReference type="GO" id="GO:0051664">
    <property type="term" value="P:nuclear pore localization"/>
    <property type="evidence" value="ECO:0007669"/>
    <property type="project" value="TreeGrafter"/>
</dbReference>
<proteinExistence type="inferred from homology"/>
<accession>A0A8C5F5K0</accession>
<evidence type="ECO:0000313" key="17">
    <source>
        <dbReference type="Proteomes" id="UP000694546"/>
    </source>
</evidence>
<comment type="similarity">
    <text evidence="11">Belongs to the intermediate filament family.</text>
</comment>
<dbReference type="Ensembl" id="ENSGMOT00000007078.2">
    <property type="protein sequence ID" value="ENSGMOP00000006879.2"/>
    <property type="gene ID" value="ENSGMOG00000006470.2"/>
</dbReference>
<dbReference type="GO" id="GO:0006998">
    <property type="term" value="P:nuclear envelope organization"/>
    <property type="evidence" value="ECO:0007669"/>
    <property type="project" value="TreeGrafter"/>
</dbReference>
<evidence type="ECO:0000256" key="6">
    <source>
        <dbReference type="ARBA" id="ARBA00023054"/>
    </source>
</evidence>
<gene>
    <name evidence="16" type="primary">LMNA</name>
</gene>
<protein>
    <submittedName>
        <fullName evidence="16">Lamin A/C</fullName>
    </submittedName>
</protein>
<dbReference type="GeneTree" id="ENSGT00940000157244"/>
<dbReference type="GO" id="GO:0005882">
    <property type="term" value="C:intermediate filament"/>
    <property type="evidence" value="ECO:0007669"/>
    <property type="project" value="UniProtKB-KW"/>
</dbReference>
<dbReference type="GO" id="GO:0031507">
    <property type="term" value="P:heterochromatin formation"/>
    <property type="evidence" value="ECO:0007669"/>
    <property type="project" value="TreeGrafter"/>
</dbReference>
<keyword evidence="17" id="KW-1185">Reference proteome</keyword>
<keyword evidence="9" id="KW-0636">Prenylation</keyword>
<evidence type="ECO:0000259" key="15">
    <source>
        <dbReference type="PROSITE" id="PS51842"/>
    </source>
</evidence>